<sequence length="456" mass="51209">MNDVFIHHLKYSGQKWQDKILVVRNKLKSKNASAVVFTALDEIAWLFNLRGSDIVYNPVFMAYAIVTDKNVCLFIDESKLSKKIYEHLRTTGDDDKSSDECRVTLRPYEDIATAVDQLASSSLGKIWISSSSSAALNTLLPKERRVSEMSPVAKLKAIKNAVEIEGMKNAHIRDATALCEYFCWLEKEVPKGKQTEMSAAKKLEDLRSQLEDFVSLSFSTISASGPNGAIIHYRPSESTDRSLTSDEIYLCDSGAQFRDGTTDVTRTYHFGTPSDFEKKCFTRVVKGHVALAKAVFPNKTKGSRLDSYARYSLWEGGLDYRHGTGHGVGAFLNVHEGPQSIGARTNDEPLEAGVFVSDEPGYYEDDSFGVRIESILLLKPVTLENNFNNIGYLGFEPVTLFPIQTKMLMPSMLSPEEVNWLNDYHEMCREKVGEMLHEQGKTAAYRWLMKETEPLG</sequence>
<dbReference type="InterPro" id="IPR050422">
    <property type="entry name" value="X-Pro_aminopeptidase_P"/>
</dbReference>
<dbReference type="GO" id="GO:0070006">
    <property type="term" value="F:metalloaminopeptidase activity"/>
    <property type="evidence" value="ECO:0007669"/>
    <property type="project" value="InterPro"/>
</dbReference>
<accession>A0A6S7GSE9</accession>
<dbReference type="Pfam" id="PF16188">
    <property type="entry name" value="Peptidase_M24_C"/>
    <property type="match status" value="1"/>
</dbReference>
<feature type="domain" description="Peptidase M24" evidence="1">
    <location>
        <begin position="165"/>
        <end position="378"/>
    </location>
</feature>
<dbReference type="PANTHER" id="PTHR43763">
    <property type="entry name" value="XAA-PRO AMINOPEPTIDASE 1"/>
    <property type="match status" value="1"/>
</dbReference>
<reference evidence="3" key="1">
    <citation type="submission" date="2020-04" db="EMBL/GenBank/DDBJ databases">
        <authorList>
            <person name="Alioto T."/>
            <person name="Alioto T."/>
            <person name="Gomez Garrido J."/>
        </authorList>
    </citation>
    <scope>NUCLEOTIDE SEQUENCE</scope>
    <source>
        <strain evidence="3">A484AB</strain>
    </source>
</reference>
<proteinExistence type="predicted"/>
<gene>
    <name evidence="3" type="ORF">PACLA_8A062917</name>
</gene>
<evidence type="ECO:0000259" key="2">
    <source>
        <dbReference type="Pfam" id="PF16188"/>
    </source>
</evidence>
<dbReference type="Pfam" id="PF16189">
    <property type="entry name" value="Creatinase_N_2"/>
    <property type="match status" value="1"/>
</dbReference>
<dbReference type="InterPro" id="IPR029149">
    <property type="entry name" value="Creatin/AminoP/Spt16_N"/>
</dbReference>
<dbReference type="PANTHER" id="PTHR43763:SF6">
    <property type="entry name" value="XAA-PRO AMINOPEPTIDASE 1"/>
    <property type="match status" value="1"/>
</dbReference>
<dbReference type="SUPFAM" id="SSF55920">
    <property type="entry name" value="Creatinase/aminopeptidase"/>
    <property type="match status" value="1"/>
</dbReference>
<dbReference type="EMBL" id="CACRXK020001181">
    <property type="protein sequence ID" value="CAB3987481.1"/>
    <property type="molecule type" value="Genomic_DNA"/>
</dbReference>
<dbReference type="OrthoDB" id="9995434at2759"/>
<comment type="caution">
    <text evidence="3">The sequence shown here is derived from an EMBL/GenBank/DDBJ whole genome shotgun (WGS) entry which is preliminary data.</text>
</comment>
<dbReference type="Pfam" id="PF00557">
    <property type="entry name" value="Peptidase_M24"/>
    <property type="match status" value="1"/>
</dbReference>
<feature type="domain" description="Peptidase M24 C-terminal" evidence="2">
    <location>
        <begin position="391"/>
        <end position="455"/>
    </location>
</feature>
<dbReference type="InterPro" id="IPR032416">
    <property type="entry name" value="Peptidase_M24_C"/>
</dbReference>
<dbReference type="Gene3D" id="3.90.230.10">
    <property type="entry name" value="Creatinase/methionine aminopeptidase superfamily"/>
    <property type="match status" value="1"/>
</dbReference>
<dbReference type="InterPro" id="IPR036005">
    <property type="entry name" value="Creatinase/aminopeptidase-like"/>
</dbReference>
<dbReference type="Gene3D" id="3.40.350.10">
    <property type="entry name" value="Creatinase/prolidase N-terminal domain"/>
    <property type="match status" value="1"/>
</dbReference>
<dbReference type="AlphaFoldDB" id="A0A6S7GSE9"/>
<evidence type="ECO:0000313" key="3">
    <source>
        <dbReference type="EMBL" id="CAB3987481.1"/>
    </source>
</evidence>
<protein>
    <submittedName>
        <fullName evidence="3">Uncharacterized protein</fullName>
    </submittedName>
</protein>
<dbReference type="InterPro" id="IPR000994">
    <property type="entry name" value="Pept_M24"/>
</dbReference>
<dbReference type="CDD" id="cd01085">
    <property type="entry name" value="APP"/>
    <property type="match status" value="1"/>
</dbReference>
<dbReference type="InterPro" id="IPR033740">
    <property type="entry name" value="Pept_M24B"/>
</dbReference>
<evidence type="ECO:0000313" key="4">
    <source>
        <dbReference type="Proteomes" id="UP001152795"/>
    </source>
</evidence>
<keyword evidence="4" id="KW-1185">Reference proteome</keyword>
<name>A0A6S7GSE9_PARCT</name>
<dbReference type="FunFam" id="3.90.230.10:FF:000004">
    <property type="entry name" value="xaa-Pro aminopeptidase 1 isoform X1"/>
    <property type="match status" value="1"/>
</dbReference>
<evidence type="ECO:0000259" key="1">
    <source>
        <dbReference type="Pfam" id="PF00557"/>
    </source>
</evidence>
<dbReference type="Proteomes" id="UP001152795">
    <property type="component" value="Unassembled WGS sequence"/>
</dbReference>
<organism evidence="3 4">
    <name type="scientific">Paramuricea clavata</name>
    <name type="common">Red gorgonian</name>
    <name type="synonym">Violescent sea-whip</name>
    <dbReference type="NCBI Taxonomy" id="317549"/>
    <lineage>
        <taxon>Eukaryota</taxon>
        <taxon>Metazoa</taxon>
        <taxon>Cnidaria</taxon>
        <taxon>Anthozoa</taxon>
        <taxon>Octocorallia</taxon>
        <taxon>Malacalcyonacea</taxon>
        <taxon>Plexauridae</taxon>
        <taxon>Paramuricea</taxon>
    </lineage>
</organism>